<feature type="signal peptide" evidence="1">
    <location>
        <begin position="1"/>
        <end position="19"/>
    </location>
</feature>
<evidence type="ECO:0000256" key="1">
    <source>
        <dbReference type="SAM" id="SignalP"/>
    </source>
</evidence>
<name>A0AA49GHC5_9BACT</name>
<proteinExistence type="predicted"/>
<keyword evidence="1" id="KW-0732">Signal</keyword>
<reference evidence="2" key="1">
    <citation type="submission" date="2023-08" db="EMBL/GenBank/DDBJ databases">
        <title>Comparative genomics and taxonomic characterization of three novel marine species of genus Marivirga.</title>
        <authorList>
            <person name="Muhammad N."/>
            <person name="Kim S.-G."/>
        </authorList>
    </citation>
    <scope>NUCLEOTIDE SEQUENCE</scope>
    <source>
        <strain evidence="2">BKB1-2</strain>
    </source>
</reference>
<evidence type="ECO:0008006" key="3">
    <source>
        <dbReference type="Google" id="ProtNLM"/>
    </source>
</evidence>
<sequence length="179" mass="20831">MKRLSFLILLISLSNQLSAQEFNYKNNVQLELGGHGLAYSLNYERIIFDQSKWKTTAQVGMAYYPPFVGFIDLWLPMSINQIYKIGLSHHIEGGLGIIKVYSSTRDADNQAVDWSWDTFFSARLGYRYQKPDSRFLWRIGITPIMETDYLKSEYYIPKSYRKIISDFHFMAAATVGYSF</sequence>
<protein>
    <recommendedName>
        <fullName evidence="3">Outer membrane protein beta-barrel domain-containing protein</fullName>
    </recommendedName>
</protein>
<dbReference type="KEGG" id="marp:QYS47_11955"/>
<feature type="chain" id="PRO_5041283804" description="Outer membrane protein beta-barrel domain-containing protein" evidence="1">
    <location>
        <begin position="20"/>
        <end position="179"/>
    </location>
</feature>
<dbReference type="EMBL" id="CP129968">
    <property type="protein sequence ID" value="WKK82678.1"/>
    <property type="molecule type" value="Genomic_DNA"/>
</dbReference>
<organism evidence="2">
    <name type="scientific">Marivirga arenosa</name>
    <dbReference type="NCBI Taxonomy" id="3059076"/>
    <lineage>
        <taxon>Bacteria</taxon>
        <taxon>Pseudomonadati</taxon>
        <taxon>Bacteroidota</taxon>
        <taxon>Cytophagia</taxon>
        <taxon>Cytophagales</taxon>
        <taxon>Marivirgaceae</taxon>
        <taxon>Marivirga</taxon>
    </lineage>
</organism>
<accession>A0AA49GHC5</accession>
<dbReference type="RefSeq" id="WP_302128240.1">
    <property type="nucleotide sequence ID" value="NZ_CP129968.2"/>
</dbReference>
<evidence type="ECO:0000313" key="2">
    <source>
        <dbReference type="EMBL" id="WKK82678.1"/>
    </source>
</evidence>
<dbReference type="AlphaFoldDB" id="A0AA49GHC5"/>
<gene>
    <name evidence="2" type="ORF">QYS47_11955</name>
</gene>
<dbReference type="Proteomes" id="UP001232019">
    <property type="component" value="Chromosome"/>
</dbReference>